<sequence>MRRLRLFALALIASFVVHALLLSGADWLPAIVMPTPPEKLEPITAKLAAQQIDTPEAAPAEAQSNTAAPARLKPAKPKKPRHDASAPADDVARKASVPASQTVGAKADAPASSGEGLASATASSPAAETTPPDSGAPSAAAERFPQQITVRYQLYWGRLSAGSGEVRWQREAGRYRLDAYASAMIGPKLHYRSEGLIGKHGLVPERYQAWRDDAERESAAFDWQNGKLDFGDRDKDRENTELQPGAQDFVSLSWQLAITGGADLGDTLQITNGRKVYRYPLRLAGQAHYPDEDGIPVLVVRSQNEDELTEFWLAPDFNNLPVKIVRIDKKKTIEQHATRIDINGKSVWDLPSRNDRQDP</sequence>
<feature type="compositionally biased region" description="Low complexity" evidence="1">
    <location>
        <begin position="118"/>
        <end position="132"/>
    </location>
</feature>
<comment type="caution">
    <text evidence="3">The sequence shown here is derived from an EMBL/GenBank/DDBJ whole genome shotgun (WGS) entry which is preliminary data.</text>
</comment>
<name>A0ABY0FBX7_9NEIS</name>
<dbReference type="Pfam" id="PF11306">
    <property type="entry name" value="DUF3108"/>
    <property type="match status" value="1"/>
</dbReference>
<dbReference type="Proteomes" id="UP000290682">
    <property type="component" value="Unassembled WGS sequence"/>
</dbReference>
<evidence type="ECO:0000313" key="3">
    <source>
        <dbReference type="EMBL" id="RXZ43353.1"/>
    </source>
</evidence>
<protein>
    <submittedName>
        <fullName evidence="3">DUF3108 domain-containing protein</fullName>
    </submittedName>
</protein>
<dbReference type="InterPro" id="IPR021457">
    <property type="entry name" value="DUF3108"/>
</dbReference>
<evidence type="ECO:0000313" key="4">
    <source>
        <dbReference type="Proteomes" id="UP000290682"/>
    </source>
</evidence>
<accession>A0ABY0FBX7</accession>
<keyword evidence="4" id="KW-1185">Reference proteome</keyword>
<feature type="region of interest" description="Disordered" evidence="1">
    <location>
        <begin position="54"/>
        <end position="142"/>
    </location>
</feature>
<reference evidence="3 4" key="1">
    <citation type="submission" date="2018-10" db="EMBL/GenBank/DDBJ databases">
        <title>Draft genome of Fastidiocella sp. strain 375T, a bacterium isolated from a karstic cave dripping water.</title>
        <authorList>
            <person name="Coelho C."/>
            <person name="Verissimo A."/>
            <person name="Tiago I."/>
        </authorList>
    </citation>
    <scope>NUCLEOTIDE SEQUENCE [LARGE SCALE GENOMIC DNA]</scope>
    <source>
        <strain evidence="3 4">CAVE-375</strain>
    </source>
</reference>
<dbReference type="EMBL" id="REGR01000010">
    <property type="protein sequence ID" value="RXZ43353.1"/>
    <property type="molecule type" value="Genomic_DNA"/>
</dbReference>
<organism evidence="3 4">
    <name type="scientific">Crenobacter cavernae</name>
    <dbReference type="NCBI Taxonomy" id="2290923"/>
    <lineage>
        <taxon>Bacteria</taxon>
        <taxon>Pseudomonadati</taxon>
        <taxon>Pseudomonadota</taxon>
        <taxon>Betaproteobacteria</taxon>
        <taxon>Neisseriales</taxon>
        <taxon>Neisseriaceae</taxon>
        <taxon>Crenobacter</taxon>
    </lineage>
</organism>
<evidence type="ECO:0000256" key="2">
    <source>
        <dbReference type="SAM" id="SignalP"/>
    </source>
</evidence>
<gene>
    <name evidence="3" type="ORF">EBB06_10255</name>
</gene>
<feature type="signal peptide" evidence="2">
    <location>
        <begin position="1"/>
        <end position="19"/>
    </location>
</feature>
<dbReference type="RefSeq" id="WP_129213095.1">
    <property type="nucleotide sequence ID" value="NZ_REGR01000010.1"/>
</dbReference>
<proteinExistence type="predicted"/>
<feature type="chain" id="PRO_5047310679" evidence="2">
    <location>
        <begin position="20"/>
        <end position="359"/>
    </location>
</feature>
<keyword evidence="2" id="KW-0732">Signal</keyword>
<evidence type="ECO:0000256" key="1">
    <source>
        <dbReference type="SAM" id="MobiDB-lite"/>
    </source>
</evidence>